<feature type="chain" id="PRO_5011718383" evidence="4">
    <location>
        <begin position="42"/>
        <end position="332"/>
    </location>
</feature>
<feature type="region of interest" description="Disordered" evidence="3">
    <location>
        <begin position="312"/>
        <end position="332"/>
    </location>
</feature>
<dbReference type="GO" id="GO:0005975">
    <property type="term" value="P:carbohydrate metabolic process"/>
    <property type="evidence" value="ECO:0007669"/>
    <property type="project" value="InterPro"/>
</dbReference>
<accession>A0A1G7RN69</accession>
<protein>
    <submittedName>
        <fullName evidence="6">Peptidoglycan/xylan/chitin deacetylase, PgdA/CDA1 family</fullName>
    </submittedName>
</protein>
<keyword evidence="1" id="KW-0479">Metal-binding</keyword>
<feature type="domain" description="NodB homology" evidence="5">
    <location>
        <begin position="44"/>
        <end position="272"/>
    </location>
</feature>
<keyword evidence="7" id="KW-1185">Reference proteome</keyword>
<proteinExistence type="predicted"/>
<dbReference type="Proteomes" id="UP000198748">
    <property type="component" value="Unassembled WGS sequence"/>
</dbReference>
<name>A0A1G7RN69_9BACT</name>
<dbReference type="InterPro" id="IPR011330">
    <property type="entry name" value="Glyco_hydro/deAcase_b/a-brl"/>
</dbReference>
<evidence type="ECO:0000256" key="1">
    <source>
        <dbReference type="ARBA" id="ARBA00022723"/>
    </source>
</evidence>
<evidence type="ECO:0000256" key="3">
    <source>
        <dbReference type="SAM" id="MobiDB-lite"/>
    </source>
</evidence>
<dbReference type="GO" id="GO:0016810">
    <property type="term" value="F:hydrolase activity, acting on carbon-nitrogen (but not peptide) bonds"/>
    <property type="evidence" value="ECO:0007669"/>
    <property type="project" value="InterPro"/>
</dbReference>
<dbReference type="InterPro" id="IPR050248">
    <property type="entry name" value="Polysacc_deacetylase_ArnD"/>
</dbReference>
<dbReference type="PROSITE" id="PS51677">
    <property type="entry name" value="NODB"/>
    <property type="match status" value="1"/>
</dbReference>
<feature type="signal peptide" evidence="4">
    <location>
        <begin position="1"/>
        <end position="41"/>
    </location>
</feature>
<evidence type="ECO:0000313" key="6">
    <source>
        <dbReference type="EMBL" id="SDG12172.1"/>
    </source>
</evidence>
<reference evidence="7" key="1">
    <citation type="submission" date="2016-10" db="EMBL/GenBank/DDBJ databases">
        <authorList>
            <person name="Varghese N."/>
            <person name="Submissions S."/>
        </authorList>
    </citation>
    <scope>NUCLEOTIDE SEQUENCE [LARGE SCALE GENOMIC DNA]</scope>
    <source>
        <strain evidence="7">DSM 25329</strain>
    </source>
</reference>
<keyword evidence="2" id="KW-0378">Hydrolase</keyword>
<dbReference type="Gene3D" id="3.20.20.370">
    <property type="entry name" value="Glycoside hydrolase/deacetylase"/>
    <property type="match status" value="1"/>
</dbReference>
<dbReference type="Pfam" id="PF01522">
    <property type="entry name" value="Polysacc_deac_1"/>
    <property type="match status" value="1"/>
</dbReference>
<organism evidence="6 7">
    <name type="scientific">Dyadobacter soli</name>
    <dbReference type="NCBI Taxonomy" id="659014"/>
    <lineage>
        <taxon>Bacteria</taxon>
        <taxon>Pseudomonadati</taxon>
        <taxon>Bacteroidota</taxon>
        <taxon>Cytophagia</taxon>
        <taxon>Cytophagales</taxon>
        <taxon>Spirosomataceae</taxon>
        <taxon>Dyadobacter</taxon>
    </lineage>
</organism>
<keyword evidence="4" id="KW-0732">Signal</keyword>
<gene>
    <name evidence="6" type="ORF">SAMN04487996_115104</name>
</gene>
<feature type="compositionally biased region" description="Basic and acidic residues" evidence="3">
    <location>
        <begin position="312"/>
        <end position="321"/>
    </location>
</feature>
<dbReference type="InterPro" id="IPR002509">
    <property type="entry name" value="NODB_dom"/>
</dbReference>
<dbReference type="SUPFAM" id="SSF88713">
    <property type="entry name" value="Glycoside hydrolase/deacetylase"/>
    <property type="match status" value="1"/>
</dbReference>
<evidence type="ECO:0000256" key="4">
    <source>
        <dbReference type="SAM" id="SignalP"/>
    </source>
</evidence>
<dbReference type="GO" id="GO:0046872">
    <property type="term" value="F:metal ion binding"/>
    <property type="evidence" value="ECO:0007669"/>
    <property type="project" value="UniProtKB-KW"/>
</dbReference>
<dbReference type="PANTHER" id="PTHR10587">
    <property type="entry name" value="GLYCOSYL TRANSFERASE-RELATED"/>
    <property type="match status" value="1"/>
</dbReference>
<dbReference type="GO" id="GO:0016020">
    <property type="term" value="C:membrane"/>
    <property type="evidence" value="ECO:0007669"/>
    <property type="project" value="TreeGrafter"/>
</dbReference>
<dbReference type="EMBL" id="FNAN01000015">
    <property type="protein sequence ID" value="SDG12172.1"/>
    <property type="molecule type" value="Genomic_DNA"/>
</dbReference>
<sequence>MDDRTAIARTRYRQAMRTHLQVVRMYLLAAVACAFALSAHAQERSVAITIDDVPNVHLYAADGNSSGLLKKLDSLNLPVAIFINEGHLKQNASFEQNKKLLESWISKPYITVGNHSYSHENYGETGFEAFSKDVLKGEELTRKMTENAGKKLEYFRFPFNGMGKDSAEQARMHAFLTEHHYISTPFTVESEDWLFTQLYEKALNDGKLEEAKAIGNHYVNLSLKLFDHFDKVAVKVTGKPVKQIYLCHDNRLNTDYLPVLIQKLKEKQYRMISLTEAMGGDAYRLPMHYYGNWGFSWIYRWVKDAGERRSFMQSEPSDKEAQQAYEALTKKK</sequence>
<evidence type="ECO:0000313" key="7">
    <source>
        <dbReference type="Proteomes" id="UP000198748"/>
    </source>
</evidence>
<evidence type="ECO:0000259" key="5">
    <source>
        <dbReference type="PROSITE" id="PS51677"/>
    </source>
</evidence>
<dbReference type="PANTHER" id="PTHR10587:SF133">
    <property type="entry name" value="CHITIN DEACETYLASE 1-RELATED"/>
    <property type="match status" value="1"/>
</dbReference>
<dbReference type="AlphaFoldDB" id="A0A1G7RN69"/>
<dbReference type="STRING" id="659014.SAMN04487996_115104"/>
<evidence type="ECO:0000256" key="2">
    <source>
        <dbReference type="ARBA" id="ARBA00022801"/>
    </source>
</evidence>